<keyword evidence="1" id="KW-0808">Transferase</keyword>
<evidence type="ECO:0000256" key="1">
    <source>
        <dbReference type="ARBA" id="ARBA00022679"/>
    </source>
</evidence>
<dbReference type="PROSITE" id="PS51480">
    <property type="entry name" value="DHAL"/>
    <property type="match status" value="1"/>
</dbReference>
<dbReference type="GO" id="GO:0019563">
    <property type="term" value="P:glycerol catabolic process"/>
    <property type="evidence" value="ECO:0007669"/>
    <property type="project" value="TreeGrafter"/>
</dbReference>
<dbReference type="Gene3D" id="1.25.40.340">
    <property type="match status" value="1"/>
</dbReference>
<organism evidence="4 5">
    <name type="scientific">Paraburkholderia rhizosphaerae</name>
    <dbReference type="NCBI Taxonomy" id="480658"/>
    <lineage>
        <taxon>Bacteria</taxon>
        <taxon>Pseudomonadati</taxon>
        <taxon>Pseudomonadota</taxon>
        <taxon>Betaproteobacteria</taxon>
        <taxon>Burkholderiales</taxon>
        <taxon>Burkholderiaceae</taxon>
        <taxon>Paraburkholderia</taxon>
    </lineage>
</organism>
<gene>
    <name evidence="4" type="ORF">BX592_12936</name>
</gene>
<dbReference type="AlphaFoldDB" id="A0A4R8LAD2"/>
<dbReference type="RefSeq" id="WP_134196621.1">
    <property type="nucleotide sequence ID" value="NZ_JBHLUW010000019.1"/>
</dbReference>
<dbReference type="InterPro" id="IPR004007">
    <property type="entry name" value="DhaL_dom"/>
</dbReference>
<dbReference type="Proteomes" id="UP000295509">
    <property type="component" value="Unassembled WGS sequence"/>
</dbReference>
<dbReference type="SMART" id="SM01120">
    <property type="entry name" value="Dak2"/>
    <property type="match status" value="1"/>
</dbReference>
<proteinExistence type="predicted"/>
<dbReference type="PANTHER" id="PTHR28629:SF4">
    <property type="entry name" value="TRIOKINASE_FMN CYCLASE"/>
    <property type="match status" value="1"/>
</dbReference>
<keyword evidence="5" id="KW-1185">Reference proteome</keyword>
<sequence>MSVSSNELRDVVSRALEAMPAHTDELRDLDAALGDGDLGITVQSGSKAVVAAWAALPSSASVADLLLAAGKAFSTANPSTFAALIGGGLLAAAKTAAGKETVGRDDALAIGRAVAARIVERGKSKVGDKTVLDALVPSLDVLEASQRDGDAHVLLSAMIGKASEQVDATAALQSQKGRAAWVRERSIGHPDPGATAYLRFLEELRGAFAVH</sequence>
<dbReference type="EMBL" id="SORE01000029">
    <property type="protein sequence ID" value="TDY38920.1"/>
    <property type="molecule type" value="Genomic_DNA"/>
</dbReference>
<evidence type="ECO:0000259" key="3">
    <source>
        <dbReference type="PROSITE" id="PS51480"/>
    </source>
</evidence>
<dbReference type="GO" id="GO:0004371">
    <property type="term" value="F:glycerone kinase activity"/>
    <property type="evidence" value="ECO:0007669"/>
    <property type="project" value="InterPro"/>
</dbReference>
<feature type="domain" description="DhaL" evidence="3">
    <location>
        <begin position="6"/>
        <end position="206"/>
    </location>
</feature>
<protein>
    <submittedName>
        <fullName evidence="4">Dihydroxyacetone kinase-like protein</fullName>
    </submittedName>
</protein>
<reference evidence="4 5" key="1">
    <citation type="submission" date="2019-03" db="EMBL/GenBank/DDBJ databases">
        <title>Genomic Encyclopedia of Type Strains, Phase III (KMG-III): the genomes of soil and plant-associated and newly described type strains.</title>
        <authorList>
            <person name="Whitman W."/>
        </authorList>
    </citation>
    <scope>NUCLEOTIDE SEQUENCE [LARGE SCALE GENOMIC DNA]</scope>
    <source>
        <strain evidence="4 5">LMG 29544</strain>
    </source>
</reference>
<dbReference type="GO" id="GO:0005829">
    <property type="term" value="C:cytosol"/>
    <property type="evidence" value="ECO:0007669"/>
    <property type="project" value="TreeGrafter"/>
</dbReference>
<dbReference type="SUPFAM" id="SSF101473">
    <property type="entry name" value="DhaL-like"/>
    <property type="match status" value="1"/>
</dbReference>
<dbReference type="Pfam" id="PF02734">
    <property type="entry name" value="Dak2"/>
    <property type="match status" value="1"/>
</dbReference>
<dbReference type="InterPro" id="IPR050861">
    <property type="entry name" value="Dihydroxyacetone_Kinase"/>
</dbReference>
<accession>A0A4R8LAD2</accession>
<dbReference type="OrthoDB" id="9800291at2"/>
<evidence type="ECO:0000256" key="2">
    <source>
        <dbReference type="ARBA" id="ARBA00022777"/>
    </source>
</evidence>
<evidence type="ECO:0000313" key="5">
    <source>
        <dbReference type="Proteomes" id="UP000295509"/>
    </source>
</evidence>
<keyword evidence="2 4" id="KW-0418">Kinase</keyword>
<name>A0A4R8LAD2_9BURK</name>
<dbReference type="InterPro" id="IPR036117">
    <property type="entry name" value="DhaL_dom_sf"/>
</dbReference>
<evidence type="ECO:0000313" key="4">
    <source>
        <dbReference type="EMBL" id="TDY38920.1"/>
    </source>
</evidence>
<comment type="caution">
    <text evidence="4">The sequence shown here is derived from an EMBL/GenBank/DDBJ whole genome shotgun (WGS) entry which is preliminary data.</text>
</comment>
<dbReference type="PANTHER" id="PTHR28629">
    <property type="entry name" value="TRIOKINASE/FMN CYCLASE"/>
    <property type="match status" value="1"/>
</dbReference>